<keyword evidence="4" id="KW-0539">Nucleus</keyword>
<evidence type="ECO:0000256" key="1">
    <source>
        <dbReference type="ARBA" id="ARBA00004123"/>
    </source>
</evidence>
<dbReference type="PANTHER" id="PTHR14212">
    <property type="entry name" value="U4/U6-ASSOCIATED RNA SPLICING FACTOR-RELATED"/>
    <property type="match status" value="1"/>
</dbReference>
<dbReference type="CDD" id="cd24162">
    <property type="entry name" value="Prp3_C"/>
    <property type="match status" value="1"/>
</dbReference>
<feature type="region of interest" description="Disordered" evidence="5">
    <location>
        <begin position="124"/>
        <end position="196"/>
    </location>
</feature>
<dbReference type="GO" id="GO:0000398">
    <property type="term" value="P:mRNA splicing, via spliceosome"/>
    <property type="evidence" value="ECO:0007669"/>
    <property type="project" value="InterPro"/>
</dbReference>
<evidence type="ECO:0000313" key="9">
    <source>
        <dbReference type="Proteomes" id="UP001172155"/>
    </source>
</evidence>
<accession>A0AA40EKA1</accession>
<organism evidence="8 9">
    <name type="scientific">Schizothecium vesticola</name>
    <dbReference type="NCBI Taxonomy" id="314040"/>
    <lineage>
        <taxon>Eukaryota</taxon>
        <taxon>Fungi</taxon>
        <taxon>Dikarya</taxon>
        <taxon>Ascomycota</taxon>
        <taxon>Pezizomycotina</taxon>
        <taxon>Sordariomycetes</taxon>
        <taxon>Sordariomycetidae</taxon>
        <taxon>Sordariales</taxon>
        <taxon>Schizotheciaceae</taxon>
        <taxon>Schizothecium</taxon>
    </lineage>
</organism>
<evidence type="ECO:0000256" key="4">
    <source>
        <dbReference type="ARBA" id="ARBA00023242"/>
    </source>
</evidence>
<evidence type="ECO:0000259" key="6">
    <source>
        <dbReference type="Pfam" id="PF06544"/>
    </source>
</evidence>
<feature type="region of interest" description="Disordered" evidence="5">
    <location>
        <begin position="62"/>
        <end position="99"/>
    </location>
</feature>
<evidence type="ECO:0000256" key="3">
    <source>
        <dbReference type="ARBA" id="ARBA00023187"/>
    </source>
</evidence>
<dbReference type="Proteomes" id="UP001172155">
    <property type="component" value="Unassembled WGS sequence"/>
</dbReference>
<name>A0AA40EKA1_9PEZI</name>
<evidence type="ECO:0000256" key="2">
    <source>
        <dbReference type="ARBA" id="ARBA00022664"/>
    </source>
</evidence>
<comment type="caution">
    <text evidence="8">The sequence shown here is derived from an EMBL/GenBank/DDBJ whole genome shotgun (WGS) entry which is preliminary data.</text>
</comment>
<dbReference type="EMBL" id="JAUKUD010000006">
    <property type="protein sequence ID" value="KAK0740810.1"/>
    <property type="molecule type" value="Genomic_DNA"/>
</dbReference>
<gene>
    <name evidence="8" type="ORF">B0T18DRAFT_418772</name>
</gene>
<dbReference type="Pfam" id="PF08572">
    <property type="entry name" value="PRP3"/>
    <property type="match status" value="1"/>
</dbReference>
<protein>
    <submittedName>
        <fullName evidence="8">Pre-mRNA processing factor 3-domain-containing protein</fullName>
    </submittedName>
</protein>
<dbReference type="InterPro" id="IPR013881">
    <property type="entry name" value="Pre-mRNA_splic_Prp3_dom"/>
</dbReference>
<keyword evidence="2" id="KW-0507">mRNA processing</keyword>
<feature type="domain" description="Pre-mRNA-splicing factor 3" evidence="7">
    <location>
        <begin position="179"/>
        <end position="390"/>
    </location>
</feature>
<proteinExistence type="predicted"/>
<dbReference type="PANTHER" id="PTHR14212:SF0">
    <property type="entry name" value="U4_U6 SMALL NUCLEAR RIBONUCLEOPROTEIN PRP3"/>
    <property type="match status" value="1"/>
</dbReference>
<dbReference type="InterPro" id="IPR010541">
    <property type="entry name" value="Prp3_C"/>
</dbReference>
<reference evidence="8" key="1">
    <citation type="submission" date="2023-06" db="EMBL/GenBank/DDBJ databases">
        <title>Genome-scale phylogeny and comparative genomics of the fungal order Sordariales.</title>
        <authorList>
            <consortium name="Lawrence Berkeley National Laboratory"/>
            <person name="Hensen N."/>
            <person name="Bonometti L."/>
            <person name="Westerberg I."/>
            <person name="Brannstrom I.O."/>
            <person name="Guillou S."/>
            <person name="Cros-Aarteil S."/>
            <person name="Calhoun S."/>
            <person name="Haridas S."/>
            <person name="Kuo A."/>
            <person name="Mondo S."/>
            <person name="Pangilinan J."/>
            <person name="Riley R."/>
            <person name="LaButti K."/>
            <person name="Andreopoulos B."/>
            <person name="Lipzen A."/>
            <person name="Chen C."/>
            <person name="Yanf M."/>
            <person name="Daum C."/>
            <person name="Ng V."/>
            <person name="Clum A."/>
            <person name="Steindorff A."/>
            <person name="Ohm R."/>
            <person name="Martin F."/>
            <person name="Silar P."/>
            <person name="Natvig D."/>
            <person name="Lalanne C."/>
            <person name="Gautier V."/>
            <person name="Ament-velasquez S.L."/>
            <person name="Kruys A."/>
            <person name="Hutchinson M.I."/>
            <person name="Powell A.J."/>
            <person name="Barry K."/>
            <person name="Miller A.N."/>
            <person name="Grigoriev I.V."/>
            <person name="Debuchy R."/>
            <person name="Gladieux P."/>
            <person name="Thoren M.H."/>
            <person name="Johannesson H."/>
        </authorList>
    </citation>
    <scope>NUCLEOTIDE SEQUENCE</scope>
    <source>
        <strain evidence="8">SMH3187-1</strain>
    </source>
</reference>
<sequence length="562" mass="62824">MFFPSLKPSHFQQLHQTTSSSRHSSATITITITAFGKQAFLPCRTPTRDTSSRAPSIDCCIPNRTSRPPLSRRIMDRGQQQGGLGPRHDSSSRVQKTESAADKIAALKARVAAAVGAAQATARGGLNTPLHPALADLNAPTRPSSTFGSSSSRNNDTQRPSRKPYQPSSSKSSDGPRANPYLEAAHAPGTGHERKPRQLIFNQKGKYIQQANALRRQAALEAMKKRIAEQARKAGLDEDRDVEKAFTFDAPPELEWWDEALIDGKDYRNVPGSLKISTPDSIVTIYIQHPVAIEPPQEKLAPEPKPMYLTPKEQQKLRRQRRMMELKEKQAKIRLGLEPAPPPKVKKSNLMRVLGEQAVKDPTAVEARVNAEIAARFDKHMQTNEERKLTKEDRNEKLAAQQAKDAARGIHMLVFKIGNLANGQHRFKINRNAEWMALSGVCVMNPSFNLVIVEGGEHSINQYKKLMLRRIKWEEALPSREKEGATATPAGGEREWLKAEDENGQLRDMSANKCVLLFEGEVKAAVFKKWGSKVCETDQEAREFLEKKKMDNFWTQAKNTPL</sequence>
<evidence type="ECO:0000313" key="8">
    <source>
        <dbReference type="EMBL" id="KAK0740810.1"/>
    </source>
</evidence>
<feature type="region of interest" description="Disordered" evidence="5">
    <location>
        <begin position="1"/>
        <end position="22"/>
    </location>
</feature>
<dbReference type="GO" id="GO:0046540">
    <property type="term" value="C:U4/U6 x U5 tri-snRNP complex"/>
    <property type="evidence" value="ECO:0007669"/>
    <property type="project" value="InterPro"/>
</dbReference>
<keyword evidence="3" id="KW-0508">mRNA splicing</keyword>
<feature type="compositionally biased region" description="Basic and acidic residues" evidence="5">
    <location>
        <begin position="86"/>
        <end position="99"/>
    </location>
</feature>
<dbReference type="InterPro" id="IPR027104">
    <property type="entry name" value="Prp3"/>
</dbReference>
<dbReference type="AlphaFoldDB" id="A0AA40EKA1"/>
<dbReference type="Pfam" id="PF06544">
    <property type="entry name" value="Prp3_C"/>
    <property type="match status" value="1"/>
</dbReference>
<feature type="domain" description="Small nuclear ribonucleoprotein Prp3 C-terminal" evidence="6">
    <location>
        <begin position="414"/>
        <end position="557"/>
    </location>
</feature>
<evidence type="ECO:0000259" key="7">
    <source>
        <dbReference type="Pfam" id="PF08572"/>
    </source>
</evidence>
<evidence type="ECO:0000256" key="5">
    <source>
        <dbReference type="SAM" id="MobiDB-lite"/>
    </source>
</evidence>
<comment type="subcellular location">
    <subcellularLocation>
        <location evidence="1">Nucleus</location>
    </subcellularLocation>
</comment>
<keyword evidence="9" id="KW-1185">Reference proteome</keyword>